<gene>
    <name evidence="2" type="primary">19</name>
    <name evidence="2" type="ORF">CRISIS_19</name>
</gene>
<feature type="region of interest" description="Disordered" evidence="1">
    <location>
        <begin position="32"/>
        <end position="77"/>
    </location>
</feature>
<protein>
    <recommendedName>
        <fullName evidence="3">Minor tail protein</fullName>
    </recommendedName>
</protein>
<sequence length="77" mass="8738">MKFLAGWIAGIATAWAALAIWRRFPPFPDIDAEPEDVWEPRRGDRRPGYDDSVARGGWTMPSDGVPFDPIPEVDIRR</sequence>
<evidence type="ECO:0000313" key="2">
    <source>
        <dbReference type="EMBL" id="XCH43539.1"/>
    </source>
</evidence>
<reference evidence="2" key="1">
    <citation type="submission" date="2024-04" db="EMBL/GenBank/DDBJ databases">
        <authorList>
            <person name="Wang E."/>
            <person name="Barruga B.M."/>
            <person name="Acosta A.G."/>
            <person name="Bagah M.A."/>
            <person name="Franco A.Z."/>
            <person name="Lopez F.G."/>
            <person name="Hernandez F.C."/>
            <person name="Kim H."/>
            <person name="Kim M.D."/>
            <person name="Kwon Y."/>
            <person name="Lee A.H."/>
            <person name="Montiel R.P."/>
            <person name="Murillo L.D."/>
            <person name="Role J.P.M."/>
            <person name="Ruiz N."/>
            <person name="Samayoa A.J."/>
            <person name="Sanchez B.E."/>
            <person name="Terriquez J.K."/>
            <person name="Tsao Z.A."/>
            <person name="Velasquez A."/>
            <person name="Dean N.S."/>
            <person name="Diaz A."/>
            <person name="Ko C."/>
            <person name="Russell D.A."/>
            <person name="Jacobs-Sera D."/>
            <person name="Hatfull G.F."/>
        </authorList>
    </citation>
    <scope>NUCLEOTIDE SEQUENCE</scope>
</reference>
<evidence type="ECO:0008006" key="3">
    <source>
        <dbReference type="Google" id="ProtNLM"/>
    </source>
</evidence>
<accession>A0AAU8GNJ0</accession>
<organism evidence="2">
    <name type="scientific">Microbacterium phage Crisis</name>
    <dbReference type="NCBI Taxonomy" id="3158889"/>
    <lineage>
        <taxon>Viruses</taxon>
        <taxon>Duplodnaviria</taxon>
        <taxon>Heunggongvirae</taxon>
        <taxon>Uroviricota</taxon>
        <taxon>Caudoviricetes</taxon>
    </lineage>
</organism>
<evidence type="ECO:0000256" key="1">
    <source>
        <dbReference type="SAM" id="MobiDB-lite"/>
    </source>
</evidence>
<feature type="compositionally biased region" description="Basic and acidic residues" evidence="1">
    <location>
        <begin position="38"/>
        <end position="53"/>
    </location>
</feature>
<name>A0AAU8GNJ0_9CAUD</name>
<dbReference type="EMBL" id="PP750965">
    <property type="protein sequence ID" value="XCH43539.1"/>
    <property type="molecule type" value="Genomic_DNA"/>
</dbReference>
<proteinExistence type="predicted"/>